<comment type="caution">
    <text evidence="1">The sequence shown here is derived from an EMBL/GenBank/DDBJ whole genome shotgun (WGS) entry which is preliminary data.</text>
</comment>
<reference evidence="1" key="1">
    <citation type="submission" date="2022-10" db="EMBL/GenBank/DDBJ databases">
        <title>Tapping the CABI collections for fungal endophytes: first genome assemblies for Collariella, Neodidymelliopsis, Ascochyta clinopodiicola, Didymella pomorum, Didymosphaeria variabile, Neocosmospora piperis and Neocucurbitaria cava.</title>
        <authorList>
            <person name="Hill R."/>
        </authorList>
    </citation>
    <scope>NUCLEOTIDE SEQUENCE</scope>
    <source>
        <strain evidence="1">IMI 356814</strain>
    </source>
</reference>
<organism evidence="1 2">
    <name type="scientific">Neocucurbitaria cava</name>
    <dbReference type="NCBI Taxonomy" id="798079"/>
    <lineage>
        <taxon>Eukaryota</taxon>
        <taxon>Fungi</taxon>
        <taxon>Dikarya</taxon>
        <taxon>Ascomycota</taxon>
        <taxon>Pezizomycotina</taxon>
        <taxon>Dothideomycetes</taxon>
        <taxon>Pleosporomycetidae</taxon>
        <taxon>Pleosporales</taxon>
        <taxon>Pleosporineae</taxon>
        <taxon>Cucurbitariaceae</taxon>
        <taxon>Neocucurbitaria</taxon>
    </lineage>
</organism>
<accession>A0A9W8YIW2</accession>
<dbReference type="Proteomes" id="UP001140560">
    <property type="component" value="Unassembled WGS sequence"/>
</dbReference>
<evidence type="ECO:0000313" key="1">
    <source>
        <dbReference type="EMBL" id="KAJ4377713.1"/>
    </source>
</evidence>
<name>A0A9W8YIW2_9PLEO</name>
<sequence>MTMFQPGSLGTLTLKHRILLRYKRVQEYEKRRREETLAYHEQPQLGQLEYGNANYKIALQATNVITAYDIGTLQDPSTISKRDIPSSTYHPIKGPLLVFGTFKEPFADAVIPSETARAYKKPLRWPVPGSEKRWKQFEHEQLRSLQNADAGN</sequence>
<dbReference type="EMBL" id="JAPEUY010000001">
    <property type="protein sequence ID" value="KAJ4377713.1"/>
    <property type="molecule type" value="Genomic_DNA"/>
</dbReference>
<dbReference type="OrthoDB" id="3692694at2759"/>
<protein>
    <submittedName>
        <fullName evidence="1">Uncharacterized protein</fullName>
    </submittedName>
</protein>
<gene>
    <name evidence="1" type="ORF">N0V83_000542</name>
</gene>
<evidence type="ECO:0000313" key="2">
    <source>
        <dbReference type="Proteomes" id="UP001140560"/>
    </source>
</evidence>
<keyword evidence="2" id="KW-1185">Reference proteome</keyword>
<dbReference type="AlphaFoldDB" id="A0A9W8YIW2"/>
<proteinExistence type="predicted"/>